<comment type="subunit">
    <text evidence="3 15">Tetramer of two alpha and two beta subunits.</text>
</comment>
<feature type="binding site" evidence="15">
    <location>
        <position position="473"/>
    </location>
    <ligand>
        <name>Mg(2+)</name>
        <dbReference type="ChEBI" id="CHEBI:18420"/>
        <note>shared with alpha subunit</note>
    </ligand>
</feature>
<evidence type="ECO:0000256" key="6">
    <source>
        <dbReference type="ARBA" id="ARBA00022598"/>
    </source>
</evidence>
<dbReference type="FunFam" id="3.30.930.10:FF:000022">
    <property type="entry name" value="Phenylalanine--tRNA ligase beta subunit"/>
    <property type="match status" value="1"/>
</dbReference>
<keyword evidence="6 15" id="KW-0436">Ligase</keyword>
<dbReference type="GO" id="GO:0004826">
    <property type="term" value="F:phenylalanine-tRNA ligase activity"/>
    <property type="evidence" value="ECO:0007669"/>
    <property type="project" value="UniProtKB-UniRule"/>
</dbReference>
<evidence type="ECO:0000256" key="9">
    <source>
        <dbReference type="ARBA" id="ARBA00022840"/>
    </source>
</evidence>
<proteinExistence type="inferred from homology"/>
<dbReference type="STRING" id="1423740.FC36_GL001447"/>
<evidence type="ECO:0000259" key="18">
    <source>
        <dbReference type="PROSITE" id="PS51447"/>
    </source>
</evidence>
<dbReference type="RefSeq" id="WP_025021444.1">
    <property type="nucleotide sequence ID" value="NZ_AZFH01000173.1"/>
</dbReference>
<keyword evidence="10 15" id="KW-0460">Magnesium</keyword>
<dbReference type="PATRIC" id="fig|1423740.3.peg.1564"/>
<dbReference type="InterPro" id="IPR036690">
    <property type="entry name" value="Fdx_antiC-bd_sf"/>
</dbReference>
<dbReference type="Gene3D" id="3.30.70.380">
    <property type="entry name" value="Ferrodoxin-fold anticodon-binding domain"/>
    <property type="match status" value="1"/>
</dbReference>
<dbReference type="EC" id="6.1.1.20" evidence="15"/>
<dbReference type="NCBIfam" id="TIGR00472">
    <property type="entry name" value="pheT_bact"/>
    <property type="match status" value="1"/>
</dbReference>
<dbReference type="FunFam" id="3.30.56.10:FF:000002">
    <property type="entry name" value="Phenylalanine--tRNA ligase beta subunit"/>
    <property type="match status" value="1"/>
</dbReference>
<dbReference type="InterPro" id="IPR041616">
    <property type="entry name" value="PheRS_beta_core"/>
</dbReference>
<reference evidence="20 21" key="1">
    <citation type="journal article" date="2015" name="Genome Announc.">
        <title>Expanding the biotechnology potential of lactobacilli through comparative genomics of 213 strains and associated genera.</title>
        <authorList>
            <person name="Sun Z."/>
            <person name="Harris H.M."/>
            <person name="McCann A."/>
            <person name="Guo C."/>
            <person name="Argimon S."/>
            <person name="Zhang W."/>
            <person name="Yang X."/>
            <person name="Jeffery I.B."/>
            <person name="Cooney J.C."/>
            <person name="Kagawa T.F."/>
            <person name="Liu W."/>
            <person name="Song Y."/>
            <person name="Salvetti E."/>
            <person name="Wrobel A."/>
            <person name="Rasinkangas P."/>
            <person name="Parkhill J."/>
            <person name="Rea M.C."/>
            <person name="O'Sullivan O."/>
            <person name="Ritari J."/>
            <person name="Douillard F.P."/>
            <person name="Paul Ross R."/>
            <person name="Yang R."/>
            <person name="Briner A.E."/>
            <person name="Felis G.E."/>
            <person name="de Vos W.M."/>
            <person name="Barrangou R."/>
            <person name="Klaenhammer T.R."/>
            <person name="Caufield P.W."/>
            <person name="Cui Y."/>
            <person name="Zhang H."/>
            <person name="O'Toole P.W."/>
        </authorList>
    </citation>
    <scope>NUCLEOTIDE SEQUENCE [LARGE SCALE GENOMIC DNA]</scope>
    <source>
        <strain evidence="20 21">DSM 15833</strain>
    </source>
</reference>
<feature type="binding site" evidence="15">
    <location>
        <position position="472"/>
    </location>
    <ligand>
        <name>Mg(2+)</name>
        <dbReference type="ChEBI" id="CHEBI:18420"/>
        <note>shared with alpha subunit</note>
    </ligand>
</feature>
<dbReference type="InterPro" id="IPR033714">
    <property type="entry name" value="tRNA_bind_bactPheRS"/>
</dbReference>
<feature type="domain" description="TRNA-binding" evidence="17">
    <location>
        <begin position="40"/>
        <end position="155"/>
    </location>
</feature>
<evidence type="ECO:0000256" key="11">
    <source>
        <dbReference type="ARBA" id="ARBA00022884"/>
    </source>
</evidence>
<dbReference type="InterPro" id="IPR002547">
    <property type="entry name" value="tRNA-bd_dom"/>
</dbReference>
<dbReference type="SMART" id="SM00874">
    <property type="entry name" value="B5"/>
    <property type="match status" value="1"/>
</dbReference>
<comment type="similarity">
    <text evidence="2 15">Belongs to the phenylalanyl-tRNA synthetase beta subunit family. Type 1 subfamily.</text>
</comment>
<dbReference type="Pfam" id="PF01588">
    <property type="entry name" value="tRNA_bind"/>
    <property type="match status" value="1"/>
</dbReference>
<dbReference type="Pfam" id="PF03483">
    <property type="entry name" value="B3_4"/>
    <property type="match status" value="1"/>
</dbReference>
<evidence type="ECO:0000256" key="13">
    <source>
        <dbReference type="ARBA" id="ARBA00023146"/>
    </source>
</evidence>
<dbReference type="GO" id="GO:0000049">
    <property type="term" value="F:tRNA binding"/>
    <property type="evidence" value="ECO:0007669"/>
    <property type="project" value="UniProtKB-UniRule"/>
</dbReference>
<keyword evidence="7 15" id="KW-0479">Metal-binding</keyword>
<dbReference type="Pfam" id="PF03484">
    <property type="entry name" value="B5"/>
    <property type="match status" value="1"/>
</dbReference>
<evidence type="ECO:0000256" key="7">
    <source>
        <dbReference type="ARBA" id="ARBA00022723"/>
    </source>
</evidence>
<dbReference type="GO" id="GO:0140096">
    <property type="term" value="F:catalytic activity, acting on a protein"/>
    <property type="evidence" value="ECO:0007669"/>
    <property type="project" value="UniProtKB-ARBA"/>
</dbReference>
<evidence type="ECO:0000256" key="10">
    <source>
        <dbReference type="ARBA" id="ARBA00022842"/>
    </source>
</evidence>
<keyword evidence="11 16" id="KW-0694">RNA-binding</keyword>
<dbReference type="SMART" id="SM00896">
    <property type="entry name" value="FDX-ACB"/>
    <property type="match status" value="1"/>
</dbReference>
<dbReference type="OrthoDB" id="9805455at2"/>
<evidence type="ECO:0000256" key="8">
    <source>
        <dbReference type="ARBA" id="ARBA00022741"/>
    </source>
</evidence>
<dbReference type="FunFam" id="3.30.70.380:FF:000001">
    <property type="entry name" value="Phenylalanine--tRNA ligase beta subunit"/>
    <property type="match status" value="1"/>
</dbReference>
<dbReference type="GO" id="GO:0000287">
    <property type="term" value="F:magnesium ion binding"/>
    <property type="evidence" value="ECO:0007669"/>
    <property type="project" value="UniProtKB-UniRule"/>
</dbReference>
<keyword evidence="12 15" id="KW-0648">Protein biosynthesis</keyword>
<dbReference type="CDD" id="cd00769">
    <property type="entry name" value="PheRS_beta_core"/>
    <property type="match status" value="1"/>
</dbReference>
<dbReference type="InterPro" id="IPR020825">
    <property type="entry name" value="Phe-tRNA_synthase-like_B3/B4"/>
</dbReference>
<dbReference type="SUPFAM" id="SSF50249">
    <property type="entry name" value="Nucleic acid-binding proteins"/>
    <property type="match status" value="1"/>
</dbReference>
<dbReference type="Gene3D" id="3.50.40.10">
    <property type="entry name" value="Phenylalanyl-trna Synthetase, Chain B, domain 3"/>
    <property type="match status" value="1"/>
</dbReference>
<accession>A0A0R1T7T0</accession>
<dbReference type="PROSITE" id="PS50886">
    <property type="entry name" value="TRBD"/>
    <property type="match status" value="1"/>
</dbReference>
<evidence type="ECO:0000313" key="20">
    <source>
        <dbReference type="EMBL" id="KRL77356.1"/>
    </source>
</evidence>
<organism evidence="20 21">
    <name type="scientific">Ligilactobacillus equi DSM 15833 = JCM 10991</name>
    <dbReference type="NCBI Taxonomy" id="1423740"/>
    <lineage>
        <taxon>Bacteria</taxon>
        <taxon>Bacillati</taxon>
        <taxon>Bacillota</taxon>
        <taxon>Bacilli</taxon>
        <taxon>Lactobacillales</taxon>
        <taxon>Lactobacillaceae</taxon>
        <taxon>Ligilactobacillus</taxon>
    </lineage>
</organism>
<dbReference type="InterPro" id="IPR004532">
    <property type="entry name" value="Phe-tRNA-ligase_IIc_bsu_bact"/>
</dbReference>
<comment type="subcellular location">
    <subcellularLocation>
        <location evidence="1 15">Cytoplasm</location>
    </subcellularLocation>
</comment>
<dbReference type="Pfam" id="PF03147">
    <property type="entry name" value="FDX-ACB"/>
    <property type="match status" value="1"/>
</dbReference>
<sequence length="804" mass="88648">MKVSTKWLNEYVPVLDLDREKLAEKIARTAVEIAGDYQMQDGLKKVVVGHVLSLEPHPDSDHLNVCQVDVGQEEPYQIVCGAPNIAQGQKVIVALPNSWIGGHTKIKKGKMRGIVSMGMICSLQELGFAEGVVPKEYADGIYVLPADATPGEEVFSYLGMDEDIIDVDITPNRADLLSMRGVAYEVAAMYDRQVTLPEVKVTEVSDDQVANYVSVQAPSDLVPTYQMRVIKDVKVGPSPLWIQSRLWNAGIRPINNVVDVTNYVLLEYGQPLHAFDYQTFATDKQVVVRSAQDGEKFVTLDGEDHELKTGDLVITDGQKPVGLAGIMGGLESEVTEKTQTVALEAAVFDGQTLRKTARRENFHTEASVRFERGINVATVREALDKAAMMIAELGQGQVVAGVAQANEVDTADREIEITATRINHVLGTSLSQTEVAKIFSQLGFGVIENGESLVVAVPVRRWDIEIDADLVEEVARIYGYDNIPTTLPTYEATPGKYTPKQKLIRDARQIMEASGLSQAISYGLTTYAKAQRFLLDTGKATELDFPMSSDHTTARMNLLSGLLDDLAYNVARKNEDVALYEQGRVFLRQDGSDRPTEIEHLAGAMTGLFHHADWQGHKTPADFFLAKGIVEHLLTTLGVSGVTYQATGAHEEMHPGRTADIYAGDVYLGFVGEVHPNLLKELRLKRTYVFELDLDKILGLDKLAQIYQPISKYPAVSRDIALAVNSDVHNQDLVNCIVKNGGKNLKEVKLFDLYQGEHLAKGLKSLAYSLVFQNADKTLVDEDVNQAFAKIEKALKEEFNVTVR</sequence>
<keyword evidence="4 15" id="KW-0963">Cytoplasm</keyword>
<evidence type="ECO:0000259" key="19">
    <source>
        <dbReference type="PROSITE" id="PS51483"/>
    </source>
</evidence>
<feature type="domain" description="FDX-ACB" evidence="18">
    <location>
        <begin position="711"/>
        <end position="804"/>
    </location>
</feature>
<dbReference type="Pfam" id="PF17759">
    <property type="entry name" value="tRNA_synthFbeta"/>
    <property type="match status" value="1"/>
</dbReference>
<dbReference type="CDD" id="cd02796">
    <property type="entry name" value="tRNA_bind_bactPheRS"/>
    <property type="match status" value="1"/>
</dbReference>
<evidence type="ECO:0000256" key="1">
    <source>
        <dbReference type="ARBA" id="ARBA00004496"/>
    </source>
</evidence>
<feature type="binding site" evidence="15">
    <location>
        <position position="463"/>
    </location>
    <ligand>
        <name>Mg(2+)</name>
        <dbReference type="ChEBI" id="CHEBI:18420"/>
        <note>shared with alpha subunit</note>
    </ligand>
</feature>
<dbReference type="Proteomes" id="UP000051048">
    <property type="component" value="Unassembled WGS sequence"/>
</dbReference>
<dbReference type="NCBIfam" id="NF045760">
    <property type="entry name" value="YtpR"/>
    <property type="match status" value="1"/>
</dbReference>
<dbReference type="FunFam" id="2.40.50.140:FF:000045">
    <property type="entry name" value="Phenylalanine--tRNA ligase beta subunit"/>
    <property type="match status" value="1"/>
</dbReference>
<dbReference type="InterPro" id="IPR005147">
    <property type="entry name" value="tRNA_synthase_B5-dom"/>
</dbReference>
<feature type="domain" description="B5" evidence="19">
    <location>
        <begin position="410"/>
        <end position="485"/>
    </location>
</feature>
<dbReference type="PROSITE" id="PS51447">
    <property type="entry name" value="FDX_ACB"/>
    <property type="match status" value="1"/>
</dbReference>
<name>A0A0R1T7T0_9LACO</name>
<keyword evidence="5 16" id="KW-0820">tRNA-binding</keyword>
<dbReference type="PANTHER" id="PTHR10947">
    <property type="entry name" value="PHENYLALANYL-TRNA SYNTHETASE BETA CHAIN AND LEUCINE-RICH REPEAT-CONTAINING PROTEIN 47"/>
    <property type="match status" value="1"/>
</dbReference>
<protein>
    <recommendedName>
        <fullName evidence="15">Phenylalanine--tRNA ligase beta subunit</fullName>
        <ecNumber evidence="15">6.1.1.20</ecNumber>
    </recommendedName>
    <alternativeName>
        <fullName evidence="15">Phenylalanyl-tRNA synthetase beta subunit</fullName>
        <shortName evidence="15">PheRS</shortName>
    </alternativeName>
</protein>
<dbReference type="GO" id="GO:0005524">
    <property type="term" value="F:ATP binding"/>
    <property type="evidence" value="ECO:0007669"/>
    <property type="project" value="UniProtKB-UniRule"/>
</dbReference>
<evidence type="ECO:0000256" key="3">
    <source>
        <dbReference type="ARBA" id="ARBA00011209"/>
    </source>
</evidence>
<dbReference type="EMBL" id="AZFH01000173">
    <property type="protein sequence ID" value="KRL77356.1"/>
    <property type="molecule type" value="Genomic_DNA"/>
</dbReference>
<dbReference type="InterPro" id="IPR005146">
    <property type="entry name" value="B3/B4_tRNA-bd"/>
</dbReference>
<comment type="caution">
    <text evidence="20">The sequence shown here is derived from an EMBL/GenBank/DDBJ whole genome shotgun (WGS) entry which is preliminary data.</text>
</comment>
<evidence type="ECO:0000313" key="21">
    <source>
        <dbReference type="Proteomes" id="UP000051048"/>
    </source>
</evidence>
<feature type="binding site" evidence="15">
    <location>
        <position position="469"/>
    </location>
    <ligand>
        <name>Mg(2+)</name>
        <dbReference type="ChEBI" id="CHEBI:18420"/>
        <note>shared with alpha subunit</note>
    </ligand>
</feature>
<dbReference type="SUPFAM" id="SSF55681">
    <property type="entry name" value="Class II aaRS and biotin synthetases"/>
    <property type="match status" value="1"/>
</dbReference>
<dbReference type="GO" id="GO:0006432">
    <property type="term" value="P:phenylalanyl-tRNA aminoacylation"/>
    <property type="evidence" value="ECO:0007669"/>
    <property type="project" value="UniProtKB-UniRule"/>
</dbReference>
<comment type="cofactor">
    <cofactor evidence="15">
        <name>Mg(2+)</name>
        <dbReference type="ChEBI" id="CHEBI:18420"/>
    </cofactor>
    <text evidence="15">Binds 2 magnesium ions per tetramer.</text>
</comment>
<evidence type="ECO:0000256" key="12">
    <source>
        <dbReference type="ARBA" id="ARBA00022917"/>
    </source>
</evidence>
<dbReference type="InterPro" id="IPR012340">
    <property type="entry name" value="NA-bd_OB-fold"/>
</dbReference>
<dbReference type="Gene3D" id="2.40.50.140">
    <property type="entry name" value="Nucleic acid-binding proteins"/>
    <property type="match status" value="1"/>
</dbReference>
<dbReference type="InterPro" id="IPR009061">
    <property type="entry name" value="DNA-bd_dom_put_sf"/>
</dbReference>
<dbReference type="SMART" id="SM00873">
    <property type="entry name" value="B3_4"/>
    <property type="match status" value="1"/>
</dbReference>
<keyword evidence="8 15" id="KW-0547">Nucleotide-binding</keyword>
<dbReference type="SUPFAM" id="SSF54991">
    <property type="entry name" value="Anticodon-binding domain of PheRS"/>
    <property type="match status" value="1"/>
</dbReference>
<evidence type="ECO:0000259" key="17">
    <source>
        <dbReference type="PROSITE" id="PS50886"/>
    </source>
</evidence>
<evidence type="ECO:0000256" key="2">
    <source>
        <dbReference type="ARBA" id="ARBA00008653"/>
    </source>
</evidence>
<dbReference type="GO" id="GO:0009328">
    <property type="term" value="C:phenylalanine-tRNA ligase complex"/>
    <property type="evidence" value="ECO:0007669"/>
    <property type="project" value="TreeGrafter"/>
</dbReference>
<dbReference type="GO" id="GO:0016740">
    <property type="term" value="F:transferase activity"/>
    <property type="evidence" value="ECO:0007669"/>
    <property type="project" value="UniProtKB-ARBA"/>
</dbReference>
<evidence type="ECO:0000256" key="5">
    <source>
        <dbReference type="ARBA" id="ARBA00022555"/>
    </source>
</evidence>
<dbReference type="InterPro" id="IPR045060">
    <property type="entry name" value="Phe-tRNA-ligase_IIc_bsu"/>
</dbReference>
<evidence type="ECO:0000256" key="4">
    <source>
        <dbReference type="ARBA" id="ARBA00022490"/>
    </source>
</evidence>
<dbReference type="InterPro" id="IPR005121">
    <property type="entry name" value="Fdx_antiC-bd"/>
</dbReference>
<dbReference type="Gene3D" id="3.30.56.10">
    <property type="match status" value="2"/>
</dbReference>
<gene>
    <name evidence="15" type="primary">pheT</name>
    <name evidence="20" type="ORF">FC36_GL001447</name>
</gene>
<dbReference type="SUPFAM" id="SSF56037">
    <property type="entry name" value="PheT/TilS domain"/>
    <property type="match status" value="1"/>
</dbReference>
<dbReference type="AlphaFoldDB" id="A0A0R1T7T0"/>
<comment type="catalytic activity">
    <reaction evidence="14 15">
        <text>tRNA(Phe) + L-phenylalanine + ATP = L-phenylalanyl-tRNA(Phe) + AMP + diphosphate + H(+)</text>
        <dbReference type="Rhea" id="RHEA:19413"/>
        <dbReference type="Rhea" id="RHEA-COMP:9668"/>
        <dbReference type="Rhea" id="RHEA-COMP:9699"/>
        <dbReference type="ChEBI" id="CHEBI:15378"/>
        <dbReference type="ChEBI" id="CHEBI:30616"/>
        <dbReference type="ChEBI" id="CHEBI:33019"/>
        <dbReference type="ChEBI" id="CHEBI:58095"/>
        <dbReference type="ChEBI" id="CHEBI:78442"/>
        <dbReference type="ChEBI" id="CHEBI:78531"/>
        <dbReference type="ChEBI" id="CHEBI:456215"/>
        <dbReference type="EC" id="6.1.1.20"/>
    </reaction>
</comment>
<dbReference type="SUPFAM" id="SSF46955">
    <property type="entry name" value="Putative DNA-binding domain"/>
    <property type="match status" value="1"/>
</dbReference>
<evidence type="ECO:0000256" key="15">
    <source>
        <dbReference type="HAMAP-Rule" id="MF_00283"/>
    </source>
</evidence>
<keyword evidence="9 15" id="KW-0067">ATP-binding</keyword>
<evidence type="ECO:0000256" key="16">
    <source>
        <dbReference type="PROSITE-ProRule" id="PRU00209"/>
    </source>
</evidence>
<dbReference type="InterPro" id="IPR045864">
    <property type="entry name" value="aa-tRNA-synth_II/BPL/LPL"/>
</dbReference>
<dbReference type="Gene3D" id="3.30.930.10">
    <property type="entry name" value="Bira Bifunctional Protein, Domain 2"/>
    <property type="match status" value="1"/>
</dbReference>
<dbReference type="PANTHER" id="PTHR10947:SF0">
    <property type="entry name" value="PHENYLALANINE--TRNA LIGASE BETA SUBUNIT"/>
    <property type="match status" value="1"/>
</dbReference>
<evidence type="ECO:0000256" key="14">
    <source>
        <dbReference type="ARBA" id="ARBA00049255"/>
    </source>
</evidence>
<dbReference type="FunFam" id="3.50.40.10:FF:000001">
    <property type="entry name" value="Phenylalanine--tRNA ligase beta subunit"/>
    <property type="match status" value="1"/>
</dbReference>
<keyword evidence="13 15" id="KW-0030">Aminoacyl-tRNA synthetase</keyword>
<dbReference type="HAMAP" id="MF_00283">
    <property type="entry name" value="Phe_tRNA_synth_beta1"/>
    <property type="match status" value="1"/>
</dbReference>
<dbReference type="PROSITE" id="PS51483">
    <property type="entry name" value="B5"/>
    <property type="match status" value="1"/>
</dbReference>